<reference evidence="8" key="1">
    <citation type="submission" date="2009-10" db="EMBL/GenBank/DDBJ databases">
        <title>Diversity of trophic interactions inside an arsenic-rich microbial ecosystem.</title>
        <authorList>
            <person name="Bertin P.N."/>
            <person name="Heinrich-Salmeron A."/>
            <person name="Pelletier E."/>
            <person name="Goulhen-Chollet F."/>
            <person name="Arsene-Ploetze F."/>
            <person name="Gallien S."/>
            <person name="Calteau A."/>
            <person name="Vallenet D."/>
            <person name="Casiot C."/>
            <person name="Chane-Woon-Ming B."/>
            <person name="Giloteaux L."/>
            <person name="Barakat M."/>
            <person name="Bonnefoy V."/>
            <person name="Bruneel O."/>
            <person name="Chandler M."/>
            <person name="Cleiss J."/>
            <person name="Duran R."/>
            <person name="Elbaz-Poulichet F."/>
            <person name="Fonknechten N."/>
            <person name="Lauga B."/>
            <person name="Mornico D."/>
            <person name="Ortet P."/>
            <person name="Schaeffer C."/>
            <person name="Siguier P."/>
            <person name="Alexander Thil Smith A."/>
            <person name="Van Dorsselaer A."/>
            <person name="Weissenbach J."/>
            <person name="Medigue C."/>
            <person name="Le Paslier D."/>
        </authorList>
    </citation>
    <scope>NUCLEOTIDE SEQUENCE</scope>
</reference>
<dbReference type="Pfam" id="PF21948">
    <property type="entry name" value="LplA-B_cat"/>
    <property type="match status" value="1"/>
</dbReference>
<sequence length="235" mass="25838">MRGKASAVFDSEVPRTPHPESRIPNPVLHSLGLADYQSTWDAMKKFTAERTPETRDEIWLLQHPPTYTQGLAGKPEHLLNPTDIPVVKIDRGGQITYHGPGQIVAYLLLDMRRWKIGVRELVNVMENSVIDLLAEFGVHAVHRVDAPGVYVSGAKIAALGLKIKHGYCYHGLSFNVDMDLSPFNNINPCGYQGLQVTQACALGVTANLNELQAQLAQNLIHGLQRHLASAGTAHQ</sequence>
<keyword evidence="4 8" id="KW-0808">Transferase</keyword>
<comment type="pathway">
    <text evidence="1">Protein modification; protein lipoylation via endogenous pathway; protein N(6)-(lipoyl)lysine from octanoyl-[acyl-carrier-protein]: step 1/2.</text>
</comment>
<evidence type="ECO:0000256" key="2">
    <source>
        <dbReference type="ARBA" id="ARBA00012334"/>
    </source>
</evidence>
<dbReference type="PROSITE" id="PS51733">
    <property type="entry name" value="BPL_LPL_CATALYTIC"/>
    <property type="match status" value="1"/>
</dbReference>
<evidence type="ECO:0000256" key="3">
    <source>
        <dbReference type="ARBA" id="ARBA00022490"/>
    </source>
</evidence>
<keyword evidence="5 8" id="KW-0012">Acyltransferase</keyword>
<comment type="caution">
    <text evidence="8">The sequence shown here is derived from an EMBL/GenBank/DDBJ whole genome shotgun (WGS) entry which is preliminary data.</text>
</comment>
<keyword evidence="3" id="KW-0963">Cytoplasm</keyword>
<dbReference type="NCBIfam" id="TIGR00214">
    <property type="entry name" value="lipB"/>
    <property type="match status" value="1"/>
</dbReference>
<dbReference type="InterPro" id="IPR004143">
    <property type="entry name" value="BPL_LPL_catalytic"/>
</dbReference>
<dbReference type="PROSITE" id="PS01313">
    <property type="entry name" value="LIPB"/>
    <property type="match status" value="1"/>
</dbReference>
<dbReference type="UniPathway" id="UPA00538">
    <property type="reaction ID" value="UER00592"/>
</dbReference>
<dbReference type="GO" id="GO:0009249">
    <property type="term" value="P:protein lipoylation"/>
    <property type="evidence" value="ECO:0007669"/>
    <property type="project" value="InterPro"/>
</dbReference>
<dbReference type="PANTHER" id="PTHR10993">
    <property type="entry name" value="OCTANOYLTRANSFERASE"/>
    <property type="match status" value="1"/>
</dbReference>
<dbReference type="PANTHER" id="PTHR10993:SF7">
    <property type="entry name" value="LIPOYLTRANSFERASE 2, MITOCHONDRIAL-RELATED"/>
    <property type="match status" value="1"/>
</dbReference>
<proteinExistence type="inferred from homology"/>
<dbReference type="InterPro" id="IPR045864">
    <property type="entry name" value="aa-tRNA-synth_II/BPL/LPL"/>
</dbReference>
<organism evidence="8">
    <name type="scientific">mine drainage metagenome</name>
    <dbReference type="NCBI Taxonomy" id="410659"/>
    <lineage>
        <taxon>unclassified sequences</taxon>
        <taxon>metagenomes</taxon>
        <taxon>ecological metagenomes</taxon>
    </lineage>
</organism>
<accession>E6QNF4</accession>
<evidence type="ECO:0000256" key="4">
    <source>
        <dbReference type="ARBA" id="ARBA00022679"/>
    </source>
</evidence>
<dbReference type="PIRSF" id="PIRSF016262">
    <property type="entry name" value="LPLase"/>
    <property type="match status" value="1"/>
</dbReference>
<gene>
    <name evidence="8" type="primary">lipB</name>
    <name evidence="8" type="ORF">CARN6_2284</name>
</gene>
<evidence type="ECO:0000313" key="8">
    <source>
        <dbReference type="EMBL" id="CBI08775.1"/>
    </source>
</evidence>
<dbReference type="NCBIfam" id="NF010922">
    <property type="entry name" value="PRK14342.1"/>
    <property type="match status" value="1"/>
</dbReference>
<protein>
    <recommendedName>
        <fullName evidence="2">lipoyl(octanoyl) transferase</fullName>
        <ecNumber evidence="2">2.3.1.181</ecNumber>
    </recommendedName>
</protein>
<evidence type="ECO:0000259" key="7">
    <source>
        <dbReference type="PROSITE" id="PS51733"/>
    </source>
</evidence>
<dbReference type="EC" id="2.3.1.181" evidence="2"/>
<dbReference type="FunFam" id="3.30.930.10:FF:000020">
    <property type="entry name" value="Octanoyltransferase"/>
    <property type="match status" value="1"/>
</dbReference>
<keyword evidence="8" id="KW-0436">Ligase</keyword>
<dbReference type="InterPro" id="IPR020605">
    <property type="entry name" value="Octanoyltransferase_CS"/>
</dbReference>
<dbReference type="Gene3D" id="3.30.930.10">
    <property type="entry name" value="Bira Bifunctional Protein, Domain 2"/>
    <property type="match status" value="1"/>
</dbReference>
<name>E6QNF4_9ZZZZ</name>
<dbReference type="GO" id="GO:0033819">
    <property type="term" value="F:lipoyl(octanoyl) transferase activity"/>
    <property type="evidence" value="ECO:0007669"/>
    <property type="project" value="UniProtKB-EC"/>
</dbReference>
<evidence type="ECO:0000256" key="5">
    <source>
        <dbReference type="ARBA" id="ARBA00023315"/>
    </source>
</evidence>
<feature type="compositionally biased region" description="Basic and acidic residues" evidence="6">
    <location>
        <begin position="12"/>
        <end position="21"/>
    </location>
</feature>
<dbReference type="AlphaFoldDB" id="E6QNF4"/>
<dbReference type="GO" id="GO:0016874">
    <property type="term" value="F:ligase activity"/>
    <property type="evidence" value="ECO:0007669"/>
    <property type="project" value="UniProtKB-KW"/>
</dbReference>
<dbReference type="SUPFAM" id="SSF55681">
    <property type="entry name" value="Class II aaRS and biotin synthetases"/>
    <property type="match status" value="1"/>
</dbReference>
<dbReference type="InterPro" id="IPR000544">
    <property type="entry name" value="Octanoyltransferase"/>
</dbReference>
<evidence type="ECO:0000256" key="1">
    <source>
        <dbReference type="ARBA" id="ARBA00004821"/>
    </source>
</evidence>
<dbReference type="CDD" id="cd16444">
    <property type="entry name" value="LipB"/>
    <property type="match status" value="1"/>
</dbReference>
<evidence type="ECO:0000256" key="6">
    <source>
        <dbReference type="SAM" id="MobiDB-lite"/>
    </source>
</evidence>
<dbReference type="HAMAP" id="MF_00013">
    <property type="entry name" value="LipB"/>
    <property type="match status" value="1"/>
</dbReference>
<dbReference type="EMBL" id="CABQ01000271">
    <property type="protein sequence ID" value="CBI08775.1"/>
    <property type="molecule type" value="Genomic_DNA"/>
</dbReference>
<feature type="domain" description="BPL/LPL catalytic" evidence="7">
    <location>
        <begin position="52"/>
        <end position="227"/>
    </location>
</feature>
<feature type="region of interest" description="Disordered" evidence="6">
    <location>
        <begin position="1"/>
        <end position="24"/>
    </location>
</feature>